<sequence>MYDENVMSDNDFDIMLDYMKDMKGQARTKTIREAQEKIPPEPTDVDNDIFDAEAALNAVPVSSSGAAEQQETNQQEDQESDTPVIKRARAIVRVLIVD</sequence>
<dbReference type="Proteomes" id="UP000646827">
    <property type="component" value="Unassembled WGS sequence"/>
</dbReference>
<dbReference type="OrthoDB" id="10261563at2759"/>
<dbReference type="AlphaFoldDB" id="A0A8H7VIN7"/>
<proteinExistence type="predicted"/>
<dbReference type="InterPro" id="IPR019327">
    <property type="entry name" value="WKF"/>
</dbReference>
<feature type="domain" description="WKF" evidence="2">
    <location>
        <begin position="1"/>
        <end position="36"/>
    </location>
</feature>
<protein>
    <recommendedName>
        <fullName evidence="2">WKF domain-containing protein</fullName>
    </recommendedName>
</protein>
<feature type="region of interest" description="Disordered" evidence="1">
    <location>
        <begin position="60"/>
        <end position="84"/>
    </location>
</feature>
<organism evidence="3 4">
    <name type="scientific">Circinella minor</name>
    <dbReference type="NCBI Taxonomy" id="1195481"/>
    <lineage>
        <taxon>Eukaryota</taxon>
        <taxon>Fungi</taxon>
        <taxon>Fungi incertae sedis</taxon>
        <taxon>Mucoromycota</taxon>
        <taxon>Mucoromycotina</taxon>
        <taxon>Mucoromycetes</taxon>
        <taxon>Mucorales</taxon>
        <taxon>Lichtheimiaceae</taxon>
        <taxon>Circinella</taxon>
    </lineage>
</organism>
<evidence type="ECO:0000313" key="3">
    <source>
        <dbReference type="EMBL" id="KAG2224301.1"/>
    </source>
</evidence>
<evidence type="ECO:0000313" key="4">
    <source>
        <dbReference type="Proteomes" id="UP000646827"/>
    </source>
</evidence>
<dbReference type="Pfam" id="PF10180">
    <property type="entry name" value="WKF"/>
    <property type="match status" value="1"/>
</dbReference>
<evidence type="ECO:0000256" key="1">
    <source>
        <dbReference type="SAM" id="MobiDB-lite"/>
    </source>
</evidence>
<gene>
    <name evidence="3" type="ORF">INT45_012869</name>
</gene>
<keyword evidence="4" id="KW-1185">Reference proteome</keyword>
<comment type="caution">
    <text evidence="3">The sequence shown here is derived from an EMBL/GenBank/DDBJ whole genome shotgun (WGS) entry which is preliminary data.</text>
</comment>
<name>A0A8H7VIN7_9FUNG</name>
<dbReference type="EMBL" id="JAEPRB010000045">
    <property type="protein sequence ID" value="KAG2224301.1"/>
    <property type="molecule type" value="Genomic_DNA"/>
</dbReference>
<evidence type="ECO:0000259" key="2">
    <source>
        <dbReference type="Pfam" id="PF10180"/>
    </source>
</evidence>
<reference evidence="3 4" key="1">
    <citation type="submission" date="2020-12" db="EMBL/GenBank/DDBJ databases">
        <title>Metabolic potential, ecology and presence of endohyphal bacteria is reflected in genomic diversity of Mucoromycotina.</title>
        <authorList>
            <person name="Muszewska A."/>
            <person name="Okrasinska A."/>
            <person name="Steczkiewicz K."/>
            <person name="Drgas O."/>
            <person name="Orlowska M."/>
            <person name="Perlinska-Lenart U."/>
            <person name="Aleksandrzak-Piekarczyk T."/>
            <person name="Szatraj K."/>
            <person name="Zielenkiewicz U."/>
            <person name="Pilsyk S."/>
            <person name="Malc E."/>
            <person name="Mieczkowski P."/>
            <person name="Kruszewska J.S."/>
            <person name="Biernat P."/>
            <person name="Pawlowska J."/>
        </authorList>
    </citation>
    <scope>NUCLEOTIDE SEQUENCE [LARGE SCALE GENOMIC DNA]</scope>
    <source>
        <strain evidence="3 4">CBS 142.35</strain>
    </source>
</reference>
<accession>A0A8H7VIN7</accession>